<dbReference type="InterPro" id="IPR013328">
    <property type="entry name" value="6PGD_dom2"/>
</dbReference>
<keyword evidence="6" id="KW-1185">Reference proteome</keyword>
<dbReference type="PANTHER" id="PTHR48075">
    <property type="entry name" value="3-HYDROXYACYL-COA DEHYDROGENASE FAMILY PROTEIN"/>
    <property type="match status" value="1"/>
</dbReference>
<evidence type="ECO:0000259" key="4">
    <source>
        <dbReference type="Pfam" id="PF02737"/>
    </source>
</evidence>
<comment type="similarity">
    <text evidence="1">Belongs to the 3-hydroxyacyl-CoA dehydrogenase family.</text>
</comment>
<accession>A0AAW1TZD1</accession>
<feature type="domain" description="3-hydroxyacyl-CoA dehydrogenase C-terminal" evidence="3">
    <location>
        <begin position="223"/>
        <end position="291"/>
    </location>
</feature>
<feature type="domain" description="3-hydroxyacyl-CoA dehydrogenase NAD binding" evidence="4">
    <location>
        <begin position="39"/>
        <end position="217"/>
    </location>
</feature>
<dbReference type="GO" id="GO:0070403">
    <property type="term" value="F:NAD+ binding"/>
    <property type="evidence" value="ECO:0007669"/>
    <property type="project" value="InterPro"/>
</dbReference>
<dbReference type="PANTHER" id="PTHR48075:SF1">
    <property type="entry name" value="LAMBDA-CRYSTALLIN HOMOLOG"/>
    <property type="match status" value="1"/>
</dbReference>
<gene>
    <name evidence="5" type="ORF">WA026_023133</name>
</gene>
<dbReference type="InterPro" id="IPR006176">
    <property type="entry name" value="3-OHacyl-CoA_DH_NAD-bd"/>
</dbReference>
<dbReference type="GO" id="GO:0050104">
    <property type="term" value="F:L-gulonate 3-dehydrogenase activity"/>
    <property type="evidence" value="ECO:0007669"/>
    <property type="project" value="TreeGrafter"/>
</dbReference>
<sequence>MKEKVSINRMESEPSIVYPDNEQSVDFREKMENGNGCRKIGIVGSGLIGRSWAMLFASVGYKCFIYDIEPKQVENALKDIEHQIKMLESKGLLRGKLNAKQQIACIKGTINLDEAIKGAVLVQECVPERLELKKTVFKGIDDIVDDYTILSSSTSTFLPSHISENLKNKKNFVVVHPVNPPYYVPLVEIVPAPWTVPEVTIKTREIMEEIGQSPVSLSRELPGFALNRIQYAVLNETWNLVNDGILDVKDVDKVMTDGLGMRYAAVGTLETTHLNAEGFIEYCQKYANTMYSVCQDFKPEIPKFVGPLVPKIAKQLEADIPLKELQKRRDWRDLYLTKLSQLKKEMDALK</sequence>
<evidence type="ECO:0000313" key="5">
    <source>
        <dbReference type="EMBL" id="KAK9873576.1"/>
    </source>
</evidence>
<dbReference type="GO" id="GO:0006631">
    <property type="term" value="P:fatty acid metabolic process"/>
    <property type="evidence" value="ECO:0007669"/>
    <property type="project" value="InterPro"/>
</dbReference>
<dbReference type="Proteomes" id="UP001431783">
    <property type="component" value="Unassembled WGS sequence"/>
</dbReference>
<dbReference type="SUPFAM" id="SSF51735">
    <property type="entry name" value="NAD(P)-binding Rossmann-fold domains"/>
    <property type="match status" value="1"/>
</dbReference>
<dbReference type="EMBL" id="JARQZJ010000022">
    <property type="protein sequence ID" value="KAK9873576.1"/>
    <property type="molecule type" value="Genomic_DNA"/>
</dbReference>
<reference evidence="5 6" key="1">
    <citation type="submission" date="2023-03" db="EMBL/GenBank/DDBJ databases">
        <title>Genome insight into feeding habits of ladybird beetles.</title>
        <authorList>
            <person name="Li H.-S."/>
            <person name="Huang Y.-H."/>
            <person name="Pang H."/>
        </authorList>
    </citation>
    <scope>NUCLEOTIDE SEQUENCE [LARGE SCALE GENOMIC DNA]</scope>
    <source>
        <strain evidence="5">SYSU_2023b</strain>
        <tissue evidence="5">Whole body</tissue>
    </source>
</reference>
<evidence type="ECO:0000313" key="6">
    <source>
        <dbReference type="Proteomes" id="UP001431783"/>
    </source>
</evidence>
<dbReference type="FunFam" id="3.40.50.720:FF:000356">
    <property type="entry name" value="Lambda-crystallin homolog"/>
    <property type="match status" value="1"/>
</dbReference>
<dbReference type="Gene3D" id="1.10.1040.10">
    <property type="entry name" value="N-(1-d-carboxylethyl)-l-norvaline Dehydrogenase, domain 2"/>
    <property type="match status" value="1"/>
</dbReference>
<dbReference type="InterPro" id="IPR036291">
    <property type="entry name" value="NAD(P)-bd_dom_sf"/>
</dbReference>
<comment type="caution">
    <text evidence="5">The sequence shown here is derived from an EMBL/GenBank/DDBJ whole genome shotgun (WGS) entry which is preliminary data.</text>
</comment>
<dbReference type="PROSITE" id="PS00067">
    <property type="entry name" value="3HCDH"/>
    <property type="match status" value="1"/>
</dbReference>
<dbReference type="InterPro" id="IPR006108">
    <property type="entry name" value="3HC_DH_C"/>
</dbReference>
<dbReference type="SUPFAM" id="SSF48179">
    <property type="entry name" value="6-phosphogluconate dehydrogenase C-terminal domain-like"/>
    <property type="match status" value="1"/>
</dbReference>
<dbReference type="Pfam" id="PF02737">
    <property type="entry name" value="3HCDH_N"/>
    <property type="match status" value="1"/>
</dbReference>
<proteinExistence type="inferred from homology"/>
<evidence type="ECO:0000256" key="1">
    <source>
        <dbReference type="ARBA" id="ARBA00009463"/>
    </source>
</evidence>
<dbReference type="InterPro" id="IPR006180">
    <property type="entry name" value="3-OHacyl-CoA_DH_CS"/>
</dbReference>
<keyword evidence="2" id="KW-0560">Oxidoreductase</keyword>
<name>A0AAW1TZD1_9CUCU</name>
<dbReference type="InterPro" id="IPR008927">
    <property type="entry name" value="6-PGluconate_DH-like_C_sf"/>
</dbReference>
<dbReference type="AlphaFoldDB" id="A0AAW1TZD1"/>
<protein>
    <submittedName>
        <fullName evidence="5">Uncharacterized protein</fullName>
    </submittedName>
</protein>
<evidence type="ECO:0000259" key="3">
    <source>
        <dbReference type="Pfam" id="PF00725"/>
    </source>
</evidence>
<evidence type="ECO:0000256" key="2">
    <source>
        <dbReference type="ARBA" id="ARBA00023002"/>
    </source>
</evidence>
<dbReference type="Pfam" id="PF00725">
    <property type="entry name" value="3HCDH"/>
    <property type="match status" value="1"/>
</dbReference>
<organism evidence="5 6">
    <name type="scientific">Henosepilachna vigintioctopunctata</name>
    <dbReference type="NCBI Taxonomy" id="420089"/>
    <lineage>
        <taxon>Eukaryota</taxon>
        <taxon>Metazoa</taxon>
        <taxon>Ecdysozoa</taxon>
        <taxon>Arthropoda</taxon>
        <taxon>Hexapoda</taxon>
        <taxon>Insecta</taxon>
        <taxon>Pterygota</taxon>
        <taxon>Neoptera</taxon>
        <taxon>Endopterygota</taxon>
        <taxon>Coleoptera</taxon>
        <taxon>Polyphaga</taxon>
        <taxon>Cucujiformia</taxon>
        <taxon>Coccinelloidea</taxon>
        <taxon>Coccinellidae</taxon>
        <taxon>Epilachninae</taxon>
        <taxon>Epilachnini</taxon>
        <taxon>Henosepilachna</taxon>
    </lineage>
</organism>
<dbReference type="Gene3D" id="3.40.50.720">
    <property type="entry name" value="NAD(P)-binding Rossmann-like Domain"/>
    <property type="match status" value="1"/>
</dbReference>